<protein>
    <submittedName>
        <fullName evidence="1">Uncharacterized protein</fullName>
    </submittedName>
</protein>
<gene>
    <name evidence="1" type="ORF">SDC9_153798</name>
</gene>
<dbReference type="AlphaFoldDB" id="A0A645EZ58"/>
<comment type="caution">
    <text evidence="1">The sequence shown here is derived from an EMBL/GenBank/DDBJ whole genome shotgun (WGS) entry which is preliminary data.</text>
</comment>
<evidence type="ECO:0000313" key="1">
    <source>
        <dbReference type="EMBL" id="MPN06542.1"/>
    </source>
</evidence>
<proteinExistence type="predicted"/>
<organism evidence="1">
    <name type="scientific">bioreactor metagenome</name>
    <dbReference type="NCBI Taxonomy" id="1076179"/>
    <lineage>
        <taxon>unclassified sequences</taxon>
        <taxon>metagenomes</taxon>
        <taxon>ecological metagenomes</taxon>
    </lineage>
</organism>
<name>A0A645EZ58_9ZZZZ</name>
<reference evidence="1" key="1">
    <citation type="submission" date="2019-08" db="EMBL/GenBank/DDBJ databases">
        <authorList>
            <person name="Kucharzyk K."/>
            <person name="Murdoch R.W."/>
            <person name="Higgins S."/>
            <person name="Loffler F."/>
        </authorList>
    </citation>
    <scope>NUCLEOTIDE SEQUENCE</scope>
</reference>
<dbReference type="EMBL" id="VSSQ01052458">
    <property type="protein sequence ID" value="MPN06542.1"/>
    <property type="molecule type" value="Genomic_DNA"/>
</dbReference>
<accession>A0A645EZ58</accession>
<sequence length="123" mass="13397">MGGGAVEPFAVFIGTEDPDFAVFAAERLAAFENRLPVMERVGGDVQRDVVGSGETAVVPLPVCVMEPDVAPGLHESKSEIVPIDVHDQMPSYCTAFPCIKGKYSRVPPQYQDFFPRNRPNDAM</sequence>